<dbReference type="InterPro" id="IPR017441">
    <property type="entry name" value="Protein_kinase_ATP_BS"/>
</dbReference>
<dbReference type="PANTHER" id="PTHR46008:SF48">
    <property type="entry name" value="PROTEIN KINASE DOMAIN-CONTAINING PROTEIN"/>
    <property type="match status" value="1"/>
</dbReference>
<dbReference type="InterPro" id="IPR011009">
    <property type="entry name" value="Kinase-like_dom_sf"/>
</dbReference>
<evidence type="ECO:0000313" key="13">
    <source>
        <dbReference type="Proteomes" id="UP000886520"/>
    </source>
</evidence>
<dbReference type="OrthoDB" id="4062651at2759"/>
<dbReference type="Pfam" id="PF00069">
    <property type="entry name" value="Pkinase"/>
    <property type="match status" value="1"/>
</dbReference>
<comment type="caution">
    <text evidence="12">The sequence shown here is derived from an EMBL/GenBank/DDBJ whole genome shotgun (WGS) entry which is preliminary data.</text>
</comment>
<dbReference type="PROSITE" id="PS00107">
    <property type="entry name" value="PROTEIN_KINASE_ATP"/>
    <property type="match status" value="1"/>
</dbReference>
<comment type="catalytic activity">
    <reaction evidence="7">
        <text>L-threonyl-[protein] + ATP = O-phospho-L-threonyl-[protein] + ADP + H(+)</text>
        <dbReference type="Rhea" id="RHEA:46608"/>
        <dbReference type="Rhea" id="RHEA-COMP:11060"/>
        <dbReference type="Rhea" id="RHEA-COMP:11605"/>
        <dbReference type="ChEBI" id="CHEBI:15378"/>
        <dbReference type="ChEBI" id="CHEBI:30013"/>
        <dbReference type="ChEBI" id="CHEBI:30616"/>
        <dbReference type="ChEBI" id="CHEBI:61977"/>
        <dbReference type="ChEBI" id="CHEBI:456216"/>
        <dbReference type="EC" id="2.7.11.1"/>
    </reaction>
</comment>
<dbReference type="PROSITE" id="PS50011">
    <property type="entry name" value="PROTEIN_KINASE_DOM"/>
    <property type="match status" value="1"/>
</dbReference>
<feature type="domain" description="Protein kinase" evidence="11">
    <location>
        <begin position="90"/>
        <end position="366"/>
    </location>
</feature>
<evidence type="ECO:0000256" key="8">
    <source>
        <dbReference type="ARBA" id="ARBA00048679"/>
    </source>
</evidence>
<dbReference type="SMART" id="SM00220">
    <property type="entry name" value="S_TKc"/>
    <property type="match status" value="1"/>
</dbReference>
<evidence type="ECO:0000256" key="5">
    <source>
        <dbReference type="ARBA" id="ARBA00022777"/>
    </source>
</evidence>
<dbReference type="InterPro" id="IPR000719">
    <property type="entry name" value="Prot_kinase_dom"/>
</dbReference>
<keyword evidence="5" id="KW-0418">Kinase</keyword>
<gene>
    <name evidence="12" type="ORF">GOP47_0022883</name>
</gene>
<evidence type="ECO:0000256" key="2">
    <source>
        <dbReference type="ARBA" id="ARBA00022527"/>
    </source>
</evidence>
<comment type="similarity">
    <text evidence="10">Belongs to the protein kinase superfamily.</text>
</comment>
<evidence type="ECO:0000256" key="4">
    <source>
        <dbReference type="ARBA" id="ARBA00022741"/>
    </source>
</evidence>
<dbReference type="Proteomes" id="UP000886520">
    <property type="component" value="Chromosome 22"/>
</dbReference>
<reference evidence="12" key="1">
    <citation type="submission" date="2021-01" db="EMBL/GenBank/DDBJ databases">
        <title>Adiantum capillus-veneris genome.</title>
        <authorList>
            <person name="Fang Y."/>
            <person name="Liao Q."/>
        </authorList>
    </citation>
    <scope>NUCLEOTIDE SEQUENCE</scope>
    <source>
        <strain evidence="12">H3</strain>
        <tissue evidence="12">Leaf</tissue>
    </source>
</reference>
<organism evidence="12 13">
    <name type="scientific">Adiantum capillus-veneris</name>
    <name type="common">Maidenhair fern</name>
    <dbReference type="NCBI Taxonomy" id="13818"/>
    <lineage>
        <taxon>Eukaryota</taxon>
        <taxon>Viridiplantae</taxon>
        <taxon>Streptophyta</taxon>
        <taxon>Embryophyta</taxon>
        <taxon>Tracheophyta</taxon>
        <taxon>Polypodiopsida</taxon>
        <taxon>Polypodiidae</taxon>
        <taxon>Polypodiales</taxon>
        <taxon>Pteridineae</taxon>
        <taxon>Pteridaceae</taxon>
        <taxon>Vittarioideae</taxon>
        <taxon>Adiantum</taxon>
    </lineage>
</organism>
<dbReference type="PROSITE" id="PS00108">
    <property type="entry name" value="PROTEIN_KINASE_ST"/>
    <property type="match status" value="1"/>
</dbReference>
<evidence type="ECO:0000256" key="3">
    <source>
        <dbReference type="ARBA" id="ARBA00022679"/>
    </source>
</evidence>
<keyword evidence="3" id="KW-0808">Transferase</keyword>
<dbReference type="SUPFAM" id="SSF56112">
    <property type="entry name" value="Protein kinase-like (PK-like)"/>
    <property type="match status" value="1"/>
</dbReference>
<dbReference type="Gene3D" id="3.30.200.20">
    <property type="entry name" value="Phosphorylase Kinase, domain 1"/>
    <property type="match status" value="1"/>
</dbReference>
<sequence length="386" mass="43030">MPARYGRLLLSPSPLRSSKSMSAHAGAHKGLLSLLGSSFSCFGCQKGAADAQESFSSTSSTDEFISQVLPENASALLFTMEELKKATSCFSSSCQIGQGSFGTVYKGRLTDGKEVAVKRARKDIFEARLTVQFQCEVNLLASVEHLNLVKLLGYFEGGNERILVQEYVPNGNLRQHLDCEFGVVLDLFVRLDIAIDIAHALTYLHFYAERPIIHRDIKASNILLTPSFRAKVCDFGFARVGAYDPEATHVSTQVKGTAGYLDPEYLKSYQLSTKSDVYSFGILLIELITGRRPIELQRVVDQRITARWAFKNFLSNNLADVLDPKLERSESAHLVAGKVCKLAFQCSAPTRHDRPEMKQVVEYLWAVRKEYQALLEQKVSESLLEN</sequence>
<keyword evidence="6 9" id="KW-0067">ATP-binding</keyword>
<proteinExistence type="inferred from homology"/>
<evidence type="ECO:0000256" key="6">
    <source>
        <dbReference type="ARBA" id="ARBA00022840"/>
    </source>
</evidence>
<comment type="catalytic activity">
    <reaction evidence="8">
        <text>L-seryl-[protein] + ATP = O-phospho-L-seryl-[protein] + ADP + H(+)</text>
        <dbReference type="Rhea" id="RHEA:17989"/>
        <dbReference type="Rhea" id="RHEA-COMP:9863"/>
        <dbReference type="Rhea" id="RHEA-COMP:11604"/>
        <dbReference type="ChEBI" id="CHEBI:15378"/>
        <dbReference type="ChEBI" id="CHEBI:29999"/>
        <dbReference type="ChEBI" id="CHEBI:30616"/>
        <dbReference type="ChEBI" id="CHEBI:83421"/>
        <dbReference type="ChEBI" id="CHEBI:456216"/>
        <dbReference type="EC" id="2.7.11.1"/>
    </reaction>
</comment>
<evidence type="ECO:0000256" key="10">
    <source>
        <dbReference type="RuleBase" id="RU000304"/>
    </source>
</evidence>
<dbReference type="Gene3D" id="1.10.510.10">
    <property type="entry name" value="Transferase(Phosphotransferase) domain 1"/>
    <property type="match status" value="1"/>
</dbReference>
<accession>A0A9D4U685</accession>
<feature type="binding site" evidence="9">
    <location>
        <position position="122"/>
    </location>
    <ligand>
        <name>ATP</name>
        <dbReference type="ChEBI" id="CHEBI:30616"/>
    </ligand>
</feature>
<evidence type="ECO:0000259" key="11">
    <source>
        <dbReference type="PROSITE" id="PS50011"/>
    </source>
</evidence>
<dbReference type="GO" id="GO:0004674">
    <property type="term" value="F:protein serine/threonine kinase activity"/>
    <property type="evidence" value="ECO:0007669"/>
    <property type="project" value="UniProtKB-KW"/>
</dbReference>
<dbReference type="AlphaFoldDB" id="A0A9D4U685"/>
<keyword evidence="4 9" id="KW-0547">Nucleotide-binding</keyword>
<evidence type="ECO:0000313" key="12">
    <source>
        <dbReference type="EMBL" id="KAI5062344.1"/>
    </source>
</evidence>
<keyword evidence="13" id="KW-1185">Reference proteome</keyword>
<evidence type="ECO:0000256" key="9">
    <source>
        <dbReference type="PROSITE-ProRule" id="PRU10141"/>
    </source>
</evidence>
<dbReference type="EC" id="2.7.11.1" evidence="1"/>
<dbReference type="GO" id="GO:0005524">
    <property type="term" value="F:ATP binding"/>
    <property type="evidence" value="ECO:0007669"/>
    <property type="project" value="UniProtKB-UniRule"/>
</dbReference>
<dbReference type="PANTHER" id="PTHR46008">
    <property type="entry name" value="LEAF RUST 10 DISEASE-RESISTANCE LOCUS RECEPTOR-LIKE PROTEIN KINASE-LIKE 1.4"/>
    <property type="match status" value="1"/>
</dbReference>
<name>A0A9D4U685_ADICA</name>
<evidence type="ECO:0000256" key="7">
    <source>
        <dbReference type="ARBA" id="ARBA00047899"/>
    </source>
</evidence>
<evidence type="ECO:0000256" key="1">
    <source>
        <dbReference type="ARBA" id="ARBA00012513"/>
    </source>
</evidence>
<dbReference type="FunFam" id="1.10.510.10:FF:000300">
    <property type="entry name" value="Calmodulin-binding receptor-like cytoplasmic kinase 3"/>
    <property type="match status" value="1"/>
</dbReference>
<dbReference type="InterPro" id="IPR008271">
    <property type="entry name" value="Ser/Thr_kinase_AS"/>
</dbReference>
<keyword evidence="2 10" id="KW-0723">Serine/threonine-protein kinase</keyword>
<protein>
    <recommendedName>
        <fullName evidence="1">non-specific serine/threonine protein kinase</fullName>
        <ecNumber evidence="1">2.7.11.1</ecNumber>
    </recommendedName>
</protein>
<dbReference type="EMBL" id="JABFUD020000022">
    <property type="protein sequence ID" value="KAI5062344.1"/>
    <property type="molecule type" value="Genomic_DNA"/>
</dbReference>
<dbReference type="CDD" id="cd14066">
    <property type="entry name" value="STKc_IRAK"/>
    <property type="match status" value="1"/>
</dbReference>